<dbReference type="STRING" id="1321606.SAMD00020551_2077"/>
<keyword evidence="2" id="KW-1185">Reference proteome</keyword>
<accession>A0A0A8X1U2</accession>
<name>A0A0A8X1U2_MESS1</name>
<sequence length="77" mass="9345">MGECNIDHSKKDVQEKYQSQKEFLPQDIHPLFNRFFEEEHTQDILNEVFHLLKKYDLAAEEERSERDNRLKLVLKNV</sequence>
<reference evidence="1 2" key="1">
    <citation type="submission" date="2013-06" db="EMBL/GenBank/DDBJ databases">
        <title>Whole genome shotgun sequence of Bacillus selenatarsenatis SF-1.</title>
        <authorList>
            <person name="Kuroda M."/>
            <person name="Sei K."/>
            <person name="Yamashita M."/>
            <person name="Ike M."/>
        </authorList>
    </citation>
    <scope>NUCLEOTIDE SEQUENCE [LARGE SCALE GENOMIC DNA]</scope>
    <source>
        <strain evidence="1 2">SF-1</strain>
    </source>
</reference>
<gene>
    <name evidence="1" type="ORF">SAMD00020551_2077</name>
</gene>
<dbReference type="Proteomes" id="UP000031014">
    <property type="component" value="Unassembled WGS sequence"/>
</dbReference>
<proteinExistence type="predicted"/>
<dbReference type="AlphaFoldDB" id="A0A0A8X1U2"/>
<dbReference type="EMBL" id="BASE01000044">
    <property type="protein sequence ID" value="GAM13930.1"/>
    <property type="molecule type" value="Genomic_DNA"/>
</dbReference>
<dbReference type="RefSeq" id="WP_041965739.1">
    <property type="nucleotide sequence ID" value="NZ_BASE01000044.1"/>
</dbReference>
<comment type="caution">
    <text evidence="1">The sequence shown here is derived from an EMBL/GenBank/DDBJ whole genome shotgun (WGS) entry which is preliminary data.</text>
</comment>
<organism evidence="1 2">
    <name type="scientific">Mesobacillus selenatarsenatis (strain DSM 18680 / JCM 14380 / FERM P-15431 / SF-1)</name>
    <dbReference type="NCBI Taxonomy" id="1321606"/>
    <lineage>
        <taxon>Bacteria</taxon>
        <taxon>Bacillati</taxon>
        <taxon>Bacillota</taxon>
        <taxon>Bacilli</taxon>
        <taxon>Bacillales</taxon>
        <taxon>Bacillaceae</taxon>
        <taxon>Mesobacillus</taxon>
    </lineage>
</organism>
<evidence type="ECO:0000313" key="1">
    <source>
        <dbReference type="EMBL" id="GAM13930.1"/>
    </source>
</evidence>
<evidence type="ECO:0008006" key="3">
    <source>
        <dbReference type="Google" id="ProtNLM"/>
    </source>
</evidence>
<protein>
    <recommendedName>
        <fullName evidence="3">Group-specific protein</fullName>
    </recommendedName>
</protein>
<evidence type="ECO:0000313" key="2">
    <source>
        <dbReference type="Proteomes" id="UP000031014"/>
    </source>
</evidence>
<dbReference type="OrthoDB" id="2353604at2"/>